<dbReference type="HOGENOM" id="CLU_003227_1_1_1"/>
<evidence type="ECO:0000256" key="1">
    <source>
        <dbReference type="ARBA" id="ARBA00004167"/>
    </source>
</evidence>
<feature type="compositionally biased region" description="Polar residues" evidence="9">
    <location>
        <begin position="1250"/>
        <end position="1266"/>
    </location>
</feature>
<dbReference type="FunFam" id="2.60.40.10:FF:000032">
    <property type="entry name" value="palladin isoform X1"/>
    <property type="match status" value="1"/>
</dbReference>
<gene>
    <name evidence="13" type="primary">Dvir\GJ16993</name>
    <name evidence="13" type="ORF">Dvir_GJ16993</name>
</gene>
<dbReference type="InterPro" id="IPR003598">
    <property type="entry name" value="Ig_sub2"/>
</dbReference>
<keyword evidence="14" id="KW-1185">Reference proteome</keyword>
<keyword evidence="5 10" id="KW-1133">Transmembrane helix</keyword>
<dbReference type="Pfam" id="PF07679">
    <property type="entry name" value="I-set"/>
    <property type="match status" value="4"/>
</dbReference>
<keyword evidence="2 10" id="KW-0812">Transmembrane</keyword>
<dbReference type="InterPro" id="IPR013098">
    <property type="entry name" value="Ig_I-set"/>
</dbReference>
<feature type="domain" description="Fibronectin type-III" evidence="12">
    <location>
        <begin position="669"/>
        <end position="762"/>
    </location>
</feature>
<dbReference type="FunFam" id="2.60.40.10:FF:001167">
    <property type="entry name" value="Roundabout 2, isoform B"/>
    <property type="match status" value="1"/>
</dbReference>
<dbReference type="EMBL" id="CH940649">
    <property type="protein sequence ID" value="EDW63864.2"/>
    <property type="molecule type" value="Genomic_DNA"/>
</dbReference>
<feature type="domain" description="Ig-like" evidence="11">
    <location>
        <begin position="142"/>
        <end position="228"/>
    </location>
</feature>
<feature type="region of interest" description="Disordered" evidence="9">
    <location>
        <begin position="948"/>
        <end position="967"/>
    </location>
</feature>
<keyword evidence="7" id="KW-1015">Disulfide bond</keyword>
<dbReference type="STRING" id="7244.B4LT33"/>
<dbReference type="InterPro" id="IPR013783">
    <property type="entry name" value="Ig-like_fold"/>
</dbReference>
<dbReference type="FunFam" id="2.60.40.10:FF:001603">
    <property type="entry name" value="Roundabout 2"/>
    <property type="match status" value="1"/>
</dbReference>
<dbReference type="OrthoDB" id="428111at2759"/>
<feature type="region of interest" description="Disordered" evidence="9">
    <location>
        <begin position="1250"/>
        <end position="1281"/>
    </location>
</feature>
<dbReference type="InParanoid" id="B4LT33"/>
<dbReference type="FunFam" id="2.60.40.10:FF:000026">
    <property type="entry name" value="roundabout homolog 2 isoform X1"/>
    <property type="match status" value="1"/>
</dbReference>
<dbReference type="InterPro" id="IPR007110">
    <property type="entry name" value="Ig-like_dom"/>
</dbReference>
<dbReference type="GO" id="GO:0009653">
    <property type="term" value="P:anatomical structure morphogenesis"/>
    <property type="evidence" value="ECO:0007669"/>
    <property type="project" value="UniProtKB-ARBA"/>
</dbReference>
<dbReference type="SUPFAM" id="SSF48726">
    <property type="entry name" value="Immunoglobulin"/>
    <property type="match status" value="5"/>
</dbReference>
<evidence type="ECO:0000256" key="10">
    <source>
        <dbReference type="SAM" id="Phobius"/>
    </source>
</evidence>
<dbReference type="Gene3D" id="2.60.40.10">
    <property type="entry name" value="Immunoglobulins"/>
    <property type="match status" value="8"/>
</dbReference>
<dbReference type="PANTHER" id="PTHR12231:SF246">
    <property type="entry name" value="ROUNDABOUT 1, ISOFORM A-RELATED"/>
    <property type="match status" value="1"/>
</dbReference>
<feature type="domain" description="Fibronectin type-III" evidence="12">
    <location>
        <begin position="542"/>
        <end position="637"/>
    </location>
</feature>
<dbReference type="PROSITE" id="PS50853">
    <property type="entry name" value="FN3"/>
    <property type="match status" value="3"/>
</dbReference>
<feature type="compositionally biased region" description="Low complexity" evidence="9">
    <location>
        <begin position="996"/>
        <end position="1029"/>
    </location>
</feature>
<dbReference type="InterPro" id="IPR013106">
    <property type="entry name" value="Ig_V-set"/>
</dbReference>
<evidence type="ECO:0000313" key="13">
    <source>
        <dbReference type="EMBL" id="EDW63864.2"/>
    </source>
</evidence>
<dbReference type="SMART" id="SM00060">
    <property type="entry name" value="FN3"/>
    <property type="match status" value="3"/>
</dbReference>
<evidence type="ECO:0000256" key="2">
    <source>
        <dbReference type="ARBA" id="ARBA00022692"/>
    </source>
</evidence>
<dbReference type="eggNOG" id="KOG4222">
    <property type="taxonomic scope" value="Eukaryota"/>
</dbReference>
<dbReference type="InterPro" id="IPR003599">
    <property type="entry name" value="Ig_sub"/>
</dbReference>
<keyword evidence="6 10" id="KW-0472">Membrane</keyword>
<dbReference type="FunCoup" id="B4LT33">
    <property type="interactions" value="37"/>
</dbReference>
<evidence type="ECO:0000256" key="8">
    <source>
        <dbReference type="ARBA" id="ARBA00023319"/>
    </source>
</evidence>
<evidence type="ECO:0000256" key="9">
    <source>
        <dbReference type="SAM" id="MobiDB-lite"/>
    </source>
</evidence>
<feature type="region of interest" description="Disordered" evidence="9">
    <location>
        <begin position="994"/>
        <end position="1039"/>
    </location>
</feature>
<feature type="domain" description="Ig-like" evidence="11">
    <location>
        <begin position="236"/>
        <end position="322"/>
    </location>
</feature>
<dbReference type="FunFam" id="2.60.40.10:FF:000008">
    <property type="entry name" value="roundabout homolog 2 isoform X2"/>
    <property type="match status" value="1"/>
</dbReference>
<comment type="subcellular location">
    <subcellularLocation>
        <location evidence="1">Membrane</location>
        <topology evidence="1">Single-pass membrane protein</topology>
    </subcellularLocation>
</comment>
<feature type="domain" description="Fibronectin type-III" evidence="12">
    <location>
        <begin position="767"/>
        <end position="866"/>
    </location>
</feature>
<dbReference type="FunFam" id="2.60.40.10:FF:000948">
    <property type="entry name" value="Roundabout 1"/>
    <property type="match status" value="1"/>
</dbReference>
<dbReference type="SMART" id="SM00409">
    <property type="entry name" value="IG"/>
    <property type="match status" value="5"/>
</dbReference>
<evidence type="ECO:0000256" key="7">
    <source>
        <dbReference type="ARBA" id="ARBA00023157"/>
    </source>
</evidence>
<evidence type="ECO:0000256" key="4">
    <source>
        <dbReference type="ARBA" id="ARBA00022737"/>
    </source>
</evidence>
<feature type="domain" description="Ig-like" evidence="11">
    <location>
        <begin position="432"/>
        <end position="515"/>
    </location>
</feature>
<dbReference type="Proteomes" id="UP000008792">
    <property type="component" value="Unassembled WGS sequence"/>
</dbReference>
<evidence type="ECO:0000256" key="6">
    <source>
        <dbReference type="ARBA" id="ARBA00023136"/>
    </source>
</evidence>
<evidence type="ECO:0000259" key="11">
    <source>
        <dbReference type="PROSITE" id="PS50835"/>
    </source>
</evidence>
<proteinExistence type="predicted"/>
<sequence length="1396" mass="150636">MLLQRFFSHFISSRNTVKNCKMDLRFVFIVFLLKWTYAQGSHPPRIVEHPIDTTVPRHEPATLNCKAEGSPTPTIQWYKDGVPLKILPGSHRITLPAGGLFFLKVVNSRRETDAGIYWCEAKNELGVARSRNATLQVAVLRDEFRLEPQNTRIAQGDTALLECAAPRGIPEPTVTWKKGGQKLDLEGTKRIRIVDGGNLAIQDARQSDEGQYQCIAKNPVGVRESSLATLKVHVKPYIIRGPHDQTVLEGASVTFPCRVGGDPMPDVLWLRTASGGNMPLDRVSVLEDRSLRLERVTIADEGEYSCEADNVVGAITAMGTLTVFAPPKFIQRPASKSVELGADTSFECRASGNPKPTIFWTIKNNSTLIFPGAPPLDRFHSLNTEEGHSILTLTRFQRTDKDLVIVCNAMNEVASITSRVQLTLDSQEDRPPPIIIAGPVNQTLPIKSLATLQCKAIGLPNPTISWYRDGIPVHPSAKLNITAAGDLIISDLDRQQDQGLYTCVASSRAGKSTWSGFLRIELPTNPNIKFYRAPEQSKCPTAPGQPTVLNATATAMTIVWPTSDKLGASPFLGYSVEMYCTNKSKTWIPIASRLSEPIVTVDSLEQGAAYMFIVRAENALGFSPPSPISEPITAGKLVGVRDGSDASAGSPSSQLLLSDVEQLLQSNDIVELLEANASDSTSVRLAWDIDSGQYIEGYYLYARELRSAEYKMLTLLNKGQGLSSCTVPNLAKASTYEFFLVPFYKSIVGKPSNSRHARTLEDVPEAPPFGMEAIQFNRTSVFLKWLAPQPNRTRNGILTSYNVLVKGLDVHNTTRIFKNMTIDAATPTLLLANLTTGVTYYIAVAAATRVGVGPYSKPAVLRIDARTQSLDTGYTRYPISRDIADDFLTQTWFIVLLGSIIAIIVFLLGALVLFKRYQFIKQTSLGSLHGNHAIGTVRKFPTLPMNGGIGGGGGSGNNGGNSGIGGSNGLWIDPSGGVWRQAAGSCTTKEQLPGYAQATAQQRSTQQQQQGQQGQHGQRQQQGQSNTQQPLPDYERLSPLNMPDYAEVACSTFKGPHNNAAQTSGVQAGSSSLYDSCGAYATTNVVANVKLYQNRYGAKPAGVAAGAATAAGNNNNGCNNDYQSTGMYSAPASAHYGCLEPNPMTISTASTAILSGSPAKLKKINITENKMEHMQNLNSNKNETKLERTNPFNQQQQLLLASNALKQGLGAYANTTLAAQMASGGGAGTLRRQRQPKTLFKSETNILGKSSGVVSRHQSNGSSANGNLDFLTGGPPAVGGESHDADFEALCNSTNQLLNDWASSASIAAGDYHFGSKQPSKQHLYVKAKDGTWSAVSSDAYQTFKQQQQQQQQFHAGSGDNKMPLLVAGSVNPAHSSSSLAADSKFLSSFGTSANV</sequence>
<dbReference type="PANTHER" id="PTHR12231">
    <property type="entry name" value="CTX-RELATED TYPE I TRANSMEMBRANE PROTEIN"/>
    <property type="match status" value="1"/>
</dbReference>
<evidence type="ECO:0000313" key="14">
    <source>
        <dbReference type="Proteomes" id="UP000008792"/>
    </source>
</evidence>
<keyword evidence="4" id="KW-0677">Repeat</keyword>
<dbReference type="SMR" id="B4LT33"/>
<keyword evidence="3" id="KW-0732">Signal</keyword>
<evidence type="ECO:0000256" key="5">
    <source>
        <dbReference type="ARBA" id="ARBA00022989"/>
    </source>
</evidence>
<dbReference type="CDD" id="cd00063">
    <property type="entry name" value="FN3"/>
    <property type="match status" value="3"/>
</dbReference>
<reference evidence="13 14" key="1">
    <citation type="journal article" date="2007" name="Nature">
        <title>Evolution of genes and genomes on the Drosophila phylogeny.</title>
        <authorList>
            <consortium name="Drosophila 12 Genomes Consortium"/>
            <person name="Clark A.G."/>
            <person name="Eisen M.B."/>
            <person name="Smith D.R."/>
            <person name="Bergman C.M."/>
            <person name="Oliver B."/>
            <person name="Markow T.A."/>
            <person name="Kaufman T.C."/>
            <person name="Kellis M."/>
            <person name="Gelbart W."/>
            <person name="Iyer V.N."/>
            <person name="Pollard D.A."/>
            <person name="Sackton T.B."/>
            <person name="Larracuente A.M."/>
            <person name="Singh N.D."/>
            <person name="Abad J.P."/>
            <person name="Abt D.N."/>
            <person name="Adryan B."/>
            <person name="Aguade M."/>
            <person name="Akashi H."/>
            <person name="Anderson W.W."/>
            <person name="Aquadro C.F."/>
            <person name="Ardell D.H."/>
            <person name="Arguello R."/>
            <person name="Artieri C.G."/>
            <person name="Barbash D.A."/>
            <person name="Barker D."/>
            <person name="Barsanti P."/>
            <person name="Batterham P."/>
            <person name="Batzoglou S."/>
            <person name="Begun D."/>
            <person name="Bhutkar A."/>
            <person name="Blanco E."/>
            <person name="Bosak S.A."/>
            <person name="Bradley R.K."/>
            <person name="Brand A.D."/>
            <person name="Brent M.R."/>
            <person name="Brooks A.N."/>
            <person name="Brown R.H."/>
            <person name="Butlin R.K."/>
            <person name="Caggese C."/>
            <person name="Calvi B.R."/>
            <person name="Bernardo de Carvalho A."/>
            <person name="Caspi A."/>
            <person name="Castrezana S."/>
            <person name="Celniker S.E."/>
            <person name="Chang J.L."/>
            <person name="Chapple C."/>
            <person name="Chatterji S."/>
            <person name="Chinwalla A."/>
            <person name="Civetta A."/>
            <person name="Clifton S.W."/>
            <person name="Comeron J.M."/>
            <person name="Costello J.C."/>
            <person name="Coyne J.A."/>
            <person name="Daub J."/>
            <person name="David R.G."/>
            <person name="Delcher A.L."/>
            <person name="Delehaunty K."/>
            <person name="Do C.B."/>
            <person name="Ebling H."/>
            <person name="Edwards K."/>
            <person name="Eickbush T."/>
            <person name="Evans J.D."/>
            <person name="Filipski A."/>
            <person name="Findeiss S."/>
            <person name="Freyhult E."/>
            <person name="Fulton L."/>
            <person name="Fulton R."/>
            <person name="Garcia A.C."/>
            <person name="Gardiner A."/>
            <person name="Garfield D.A."/>
            <person name="Garvin B.E."/>
            <person name="Gibson G."/>
            <person name="Gilbert D."/>
            <person name="Gnerre S."/>
            <person name="Godfrey J."/>
            <person name="Good R."/>
            <person name="Gotea V."/>
            <person name="Gravely B."/>
            <person name="Greenberg A.J."/>
            <person name="Griffiths-Jones S."/>
            <person name="Gross S."/>
            <person name="Guigo R."/>
            <person name="Gustafson E.A."/>
            <person name="Haerty W."/>
            <person name="Hahn M.W."/>
            <person name="Halligan D.L."/>
            <person name="Halpern A.L."/>
            <person name="Halter G.M."/>
            <person name="Han M.V."/>
            <person name="Heger A."/>
            <person name="Hillier L."/>
            <person name="Hinrichs A.S."/>
            <person name="Holmes I."/>
            <person name="Hoskins R.A."/>
            <person name="Hubisz M.J."/>
            <person name="Hultmark D."/>
            <person name="Huntley M.A."/>
            <person name="Jaffe D.B."/>
            <person name="Jagadeeshan S."/>
            <person name="Jeck W.R."/>
            <person name="Johnson J."/>
            <person name="Jones C.D."/>
            <person name="Jordan W.C."/>
            <person name="Karpen G.H."/>
            <person name="Kataoka E."/>
            <person name="Keightley P.D."/>
            <person name="Kheradpour P."/>
            <person name="Kirkness E.F."/>
            <person name="Koerich L.B."/>
            <person name="Kristiansen K."/>
            <person name="Kudrna D."/>
            <person name="Kulathinal R.J."/>
            <person name="Kumar S."/>
            <person name="Kwok R."/>
            <person name="Lander E."/>
            <person name="Langley C.H."/>
            <person name="Lapoint R."/>
            <person name="Lazzaro B.P."/>
            <person name="Lee S.J."/>
            <person name="Levesque L."/>
            <person name="Li R."/>
            <person name="Lin C.F."/>
            <person name="Lin M.F."/>
            <person name="Lindblad-Toh K."/>
            <person name="Llopart A."/>
            <person name="Long M."/>
            <person name="Low L."/>
            <person name="Lozovsky E."/>
            <person name="Lu J."/>
            <person name="Luo M."/>
            <person name="Machado C.A."/>
            <person name="Makalowski W."/>
            <person name="Marzo M."/>
            <person name="Matsuda M."/>
            <person name="Matzkin L."/>
            <person name="McAllister B."/>
            <person name="McBride C.S."/>
            <person name="McKernan B."/>
            <person name="McKernan K."/>
            <person name="Mendez-Lago M."/>
            <person name="Minx P."/>
            <person name="Mollenhauer M.U."/>
            <person name="Montooth K."/>
            <person name="Mount S.M."/>
            <person name="Mu X."/>
            <person name="Myers E."/>
            <person name="Negre B."/>
            <person name="Newfeld S."/>
            <person name="Nielsen R."/>
            <person name="Noor M.A."/>
            <person name="O'Grady P."/>
            <person name="Pachter L."/>
            <person name="Papaceit M."/>
            <person name="Parisi M.J."/>
            <person name="Parisi M."/>
            <person name="Parts L."/>
            <person name="Pedersen J.S."/>
            <person name="Pesole G."/>
            <person name="Phillippy A.M."/>
            <person name="Ponting C.P."/>
            <person name="Pop M."/>
            <person name="Porcelli D."/>
            <person name="Powell J.R."/>
            <person name="Prohaska S."/>
            <person name="Pruitt K."/>
            <person name="Puig M."/>
            <person name="Quesneville H."/>
            <person name="Ram K.R."/>
            <person name="Rand D."/>
            <person name="Rasmussen M.D."/>
            <person name="Reed L.K."/>
            <person name="Reenan R."/>
            <person name="Reily A."/>
            <person name="Remington K.A."/>
            <person name="Rieger T.T."/>
            <person name="Ritchie M.G."/>
            <person name="Robin C."/>
            <person name="Rogers Y.H."/>
            <person name="Rohde C."/>
            <person name="Rozas J."/>
            <person name="Rubenfield M.J."/>
            <person name="Ruiz A."/>
            <person name="Russo S."/>
            <person name="Salzberg S.L."/>
            <person name="Sanchez-Gracia A."/>
            <person name="Saranga D.J."/>
            <person name="Sato H."/>
            <person name="Schaeffer S.W."/>
            <person name="Schatz M.C."/>
            <person name="Schlenke T."/>
            <person name="Schwartz R."/>
            <person name="Segarra C."/>
            <person name="Singh R.S."/>
            <person name="Sirot L."/>
            <person name="Sirota M."/>
            <person name="Sisneros N.B."/>
            <person name="Smith C.D."/>
            <person name="Smith T.F."/>
            <person name="Spieth J."/>
            <person name="Stage D.E."/>
            <person name="Stark A."/>
            <person name="Stephan W."/>
            <person name="Strausberg R.L."/>
            <person name="Strempel S."/>
            <person name="Sturgill D."/>
            <person name="Sutton G."/>
            <person name="Sutton G.G."/>
            <person name="Tao W."/>
            <person name="Teichmann S."/>
            <person name="Tobari Y.N."/>
            <person name="Tomimura Y."/>
            <person name="Tsolas J.M."/>
            <person name="Valente V.L."/>
            <person name="Venter E."/>
            <person name="Venter J.C."/>
            <person name="Vicario S."/>
            <person name="Vieira F.G."/>
            <person name="Vilella A.J."/>
            <person name="Villasante A."/>
            <person name="Walenz B."/>
            <person name="Wang J."/>
            <person name="Wasserman M."/>
            <person name="Watts T."/>
            <person name="Wilson D."/>
            <person name="Wilson R.K."/>
            <person name="Wing R.A."/>
            <person name="Wolfner M.F."/>
            <person name="Wong A."/>
            <person name="Wong G.K."/>
            <person name="Wu C.I."/>
            <person name="Wu G."/>
            <person name="Yamamoto D."/>
            <person name="Yang H.P."/>
            <person name="Yang S.P."/>
            <person name="Yorke J.A."/>
            <person name="Yoshida K."/>
            <person name="Zdobnov E."/>
            <person name="Zhang P."/>
            <person name="Zhang Y."/>
            <person name="Zimin A.V."/>
            <person name="Baldwin J."/>
            <person name="Abdouelleil A."/>
            <person name="Abdulkadir J."/>
            <person name="Abebe A."/>
            <person name="Abera B."/>
            <person name="Abreu J."/>
            <person name="Acer S.C."/>
            <person name="Aftuck L."/>
            <person name="Alexander A."/>
            <person name="An P."/>
            <person name="Anderson E."/>
            <person name="Anderson S."/>
            <person name="Arachi H."/>
            <person name="Azer M."/>
            <person name="Bachantsang P."/>
            <person name="Barry A."/>
            <person name="Bayul T."/>
            <person name="Berlin A."/>
            <person name="Bessette D."/>
            <person name="Bloom T."/>
            <person name="Blye J."/>
            <person name="Boguslavskiy L."/>
            <person name="Bonnet C."/>
            <person name="Boukhgalter B."/>
            <person name="Bourzgui I."/>
            <person name="Brown A."/>
            <person name="Cahill P."/>
            <person name="Channer S."/>
            <person name="Cheshatsang Y."/>
            <person name="Chuda L."/>
            <person name="Citroen M."/>
            <person name="Collymore A."/>
            <person name="Cooke P."/>
            <person name="Costello M."/>
            <person name="D'Aco K."/>
            <person name="Daza R."/>
            <person name="De Haan G."/>
            <person name="DeGray S."/>
            <person name="DeMaso C."/>
            <person name="Dhargay N."/>
            <person name="Dooley K."/>
            <person name="Dooley E."/>
            <person name="Doricent M."/>
            <person name="Dorje P."/>
            <person name="Dorjee K."/>
            <person name="Dupes A."/>
            <person name="Elong R."/>
            <person name="Falk J."/>
            <person name="Farina A."/>
            <person name="Faro S."/>
            <person name="Ferguson D."/>
            <person name="Fisher S."/>
            <person name="Foley C.D."/>
            <person name="Franke A."/>
            <person name="Friedrich D."/>
            <person name="Gadbois L."/>
            <person name="Gearin G."/>
            <person name="Gearin C.R."/>
            <person name="Giannoukos G."/>
            <person name="Goode T."/>
            <person name="Graham J."/>
            <person name="Grandbois E."/>
            <person name="Grewal S."/>
            <person name="Gyaltsen K."/>
            <person name="Hafez N."/>
            <person name="Hagos B."/>
            <person name="Hall J."/>
            <person name="Henson C."/>
            <person name="Hollinger A."/>
            <person name="Honan T."/>
            <person name="Huard M.D."/>
            <person name="Hughes L."/>
            <person name="Hurhula B."/>
            <person name="Husby M.E."/>
            <person name="Kamat A."/>
            <person name="Kanga B."/>
            <person name="Kashin S."/>
            <person name="Khazanovich D."/>
            <person name="Kisner P."/>
            <person name="Lance K."/>
            <person name="Lara M."/>
            <person name="Lee W."/>
            <person name="Lennon N."/>
            <person name="Letendre F."/>
            <person name="LeVine R."/>
            <person name="Lipovsky A."/>
            <person name="Liu X."/>
            <person name="Liu J."/>
            <person name="Liu S."/>
            <person name="Lokyitsang T."/>
            <person name="Lokyitsang Y."/>
            <person name="Lubonja R."/>
            <person name="Lui A."/>
            <person name="MacDonald P."/>
            <person name="Magnisalis V."/>
            <person name="Maru K."/>
            <person name="Matthews C."/>
            <person name="McCusker W."/>
            <person name="McDonough S."/>
            <person name="Mehta T."/>
            <person name="Meldrim J."/>
            <person name="Meneus L."/>
            <person name="Mihai O."/>
            <person name="Mihalev A."/>
            <person name="Mihova T."/>
            <person name="Mittelman R."/>
            <person name="Mlenga V."/>
            <person name="Montmayeur A."/>
            <person name="Mulrain L."/>
            <person name="Navidi A."/>
            <person name="Naylor J."/>
            <person name="Negash T."/>
            <person name="Nguyen T."/>
            <person name="Nguyen N."/>
            <person name="Nicol R."/>
            <person name="Norbu C."/>
            <person name="Norbu N."/>
            <person name="Novod N."/>
            <person name="O'Neill B."/>
            <person name="Osman S."/>
            <person name="Markiewicz E."/>
            <person name="Oyono O.L."/>
            <person name="Patti C."/>
            <person name="Phunkhang P."/>
            <person name="Pierre F."/>
            <person name="Priest M."/>
            <person name="Raghuraman S."/>
            <person name="Rege F."/>
            <person name="Reyes R."/>
            <person name="Rise C."/>
            <person name="Rogov P."/>
            <person name="Ross K."/>
            <person name="Ryan E."/>
            <person name="Settipalli S."/>
            <person name="Shea T."/>
            <person name="Sherpa N."/>
            <person name="Shi L."/>
            <person name="Shih D."/>
            <person name="Sparrow T."/>
            <person name="Spaulding J."/>
            <person name="Stalker J."/>
            <person name="Stange-Thomann N."/>
            <person name="Stavropoulos S."/>
            <person name="Stone C."/>
            <person name="Strader C."/>
            <person name="Tesfaye S."/>
            <person name="Thomson T."/>
            <person name="Thoulutsang Y."/>
            <person name="Thoulutsang D."/>
            <person name="Topham K."/>
            <person name="Topping I."/>
            <person name="Tsamla T."/>
            <person name="Vassiliev H."/>
            <person name="Vo A."/>
            <person name="Wangchuk T."/>
            <person name="Wangdi T."/>
            <person name="Weiand M."/>
            <person name="Wilkinson J."/>
            <person name="Wilson A."/>
            <person name="Yadav S."/>
            <person name="Young G."/>
            <person name="Yu Q."/>
            <person name="Zembek L."/>
            <person name="Zhong D."/>
            <person name="Zimmer A."/>
            <person name="Zwirko Z."/>
            <person name="Jaffe D.B."/>
            <person name="Alvarez P."/>
            <person name="Brockman W."/>
            <person name="Butler J."/>
            <person name="Chin C."/>
            <person name="Gnerre S."/>
            <person name="Grabherr M."/>
            <person name="Kleber M."/>
            <person name="Mauceli E."/>
            <person name="MacCallum I."/>
        </authorList>
    </citation>
    <scope>NUCLEOTIDE SEQUENCE [LARGE SCALE GENOMIC DNA]</scope>
    <source>
        <strain evidence="14">Tucson 15010-1051.87</strain>
    </source>
</reference>
<dbReference type="GO" id="GO:0043005">
    <property type="term" value="C:neuron projection"/>
    <property type="evidence" value="ECO:0007669"/>
    <property type="project" value="TreeGrafter"/>
</dbReference>
<dbReference type="InterPro" id="IPR036116">
    <property type="entry name" value="FN3_sf"/>
</dbReference>
<protein>
    <recommendedName>
        <fullName evidence="15">Roundabout 2</fullName>
    </recommendedName>
</protein>
<feature type="domain" description="Ig-like" evidence="11">
    <location>
        <begin position="327"/>
        <end position="423"/>
    </location>
</feature>
<accession>B4LT33</accession>
<dbReference type="SUPFAM" id="SSF49265">
    <property type="entry name" value="Fibronectin type III"/>
    <property type="match status" value="2"/>
</dbReference>
<dbReference type="FunFam" id="2.60.40.10:FF:002070">
    <property type="entry name" value="roundabout homolog 2"/>
    <property type="match status" value="1"/>
</dbReference>
<dbReference type="GO" id="GO:0030154">
    <property type="term" value="P:cell differentiation"/>
    <property type="evidence" value="ECO:0007669"/>
    <property type="project" value="UniProtKB-ARBA"/>
</dbReference>
<feature type="transmembrane region" description="Helical" evidence="10">
    <location>
        <begin position="892"/>
        <end position="914"/>
    </location>
</feature>
<evidence type="ECO:0000256" key="3">
    <source>
        <dbReference type="ARBA" id="ARBA00022729"/>
    </source>
</evidence>
<evidence type="ECO:0000259" key="12">
    <source>
        <dbReference type="PROSITE" id="PS50853"/>
    </source>
</evidence>
<organism evidence="13 14">
    <name type="scientific">Drosophila virilis</name>
    <name type="common">Fruit fly</name>
    <dbReference type="NCBI Taxonomy" id="7244"/>
    <lineage>
        <taxon>Eukaryota</taxon>
        <taxon>Metazoa</taxon>
        <taxon>Ecdysozoa</taxon>
        <taxon>Arthropoda</taxon>
        <taxon>Hexapoda</taxon>
        <taxon>Insecta</taxon>
        <taxon>Pterygota</taxon>
        <taxon>Neoptera</taxon>
        <taxon>Endopterygota</taxon>
        <taxon>Diptera</taxon>
        <taxon>Brachycera</taxon>
        <taxon>Muscomorpha</taxon>
        <taxon>Ephydroidea</taxon>
        <taxon>Drosophilidae</taxon>
        <taxon>Drosophila</taxon>
    </lineage>
</organism>
<dbReference type="GO" id="GO:0007399">
    <property type="term" value="P:nervous system development"/>
    <property type="evidence" value="ECO:0007669"/>
    <property type="project" value="UniProtKB-ARBA"/>
</dbReference>
<dbReference type="KEGG" id="dvi:6627618"/>
<evidence type="ECO:0008006" key="15">
    <source>
        <dbReference type="Google" id="ProtNLM"/>
    </source>
</evidence>
<keyword evidence="8" id="KW-0393">Immunoglobulin domain</keyword>
<dbReference type="SMART" id="SM00406">
    <property type="entry name" value="IGv"/>
    <property type="match status" value="2"/>
</dbReference>
<dbReference type="SMART" id="SM00408">
    <property type="entry name" value="IGc2"/>
    <property type="match status" value="5"/>
</dbReference>
<dbReference type="Pfam" id="PF00041">
    <property type="entry name" value="fn3"/>
    <property type="match status" value="2"/>
</dbReference>
<dbReference type="InterPro" id="IPR051170">
    <property type="entry name" value="Neural/epithelial_adhesion"/>
</dbReference>
<dbReference type="InterPro" id="IPR036179">
    <property type="entry name" value="Ig-like_dom_sf"/>
</dbReference>
<name>B4LT33_DROVI</name>
<feature type="domain" description="Ig-like" evidence="11">
    <location>
        <begin position="44"/>
        <end position="136"/>
    </location>
</feature>
<dbReference type="InterPro" id="IPR003961">
    <property type="entry name" value="FN3_dom"/>
</dbReference>
<dbReference type="PROSITE" id="PS50835">
    <property type="entry name" value="IG_LIKE"/>
    <property type="match status" value="5"/>
</dbReference>
<dbReference type="GO" id="GO:0016020">
    <property type="term" value="C:membrane"/>
    <property type="evidence" value="ECO:0007669"/>
    <property type="project" value="UniProtKB-SubCell"/>
</dbReference>
<dbReference type="Pfam" id="PF13927">
    <property type="entry name" value="Ig_3"/>
    <property type="match status" value="1"/>
</dbReference>